<dbReference type="AlphaFoldDB" id="A0AAW0SAQ3"/>
<comment type="caution">
    <text evidence="2">The sequence shown here is derived from an EMBL/GenBank/DDBJ whole genome shotgun (WGS) entry which is preliminary data.</text>
</comment>
<gene>
    <name evidence="2" type="ORF">O3P69_019824</name>
</gene>
<dbReference type="InterPro" id="IPR013694">
    <property type="entry name" value="VIT"/>
</dbReference>
<dbReference type="SMART" id="SM00609">
    <property type="entry name" value="VIT"/>
    <property type="match status" value="1"/>
</dbReference>
<dbReference type="PROSITE" id="PS51468">
    <property type="entry name" value="VIT"/>
    <property type="match status" value="1"/>
</dbReference>
<dbReference type="EMBL" id="JARAKH010006403">
    <property type="protein sequence ID" value="KAK8371847.1"/>
    <property type="molecule type" value="Genomic_DNA"/>
</dbReference>
<dbReference type="PANTHER" id="PTHR45737:SF6">
    <property type="entry name" value="VON WILLEBRAND FACTOR A DOMAIN-CONTAINING PROTEIN 5A"/>
    <property type="match status" value="1"/>
</dbReference>
<protein>
    <recommendedName>
        <fullName evidence="1">VIT domain-containing protein</fullName>
    </recommendedName>
</protein>
<dbReference type="Proteomes" id="UP001487740">
    <property type="component" value="Unassembled WGS sequence"/>
</dbReference>
<accession>A0AAW0SAQ3</accession>
<dbReference type="PANTHER" id="PTHR45737">
    <property type="entry name" value="VON WILLEBRAND FACTOR A DOMAIN-CONTAINING PROTEIN 5A"/>
    <property type="match status" value="1"/>
</dbReference>
<name>A0AAW0SAQ3_SCYPA</name>
<sequence length="365" mass="40682">MEKLEKARAACQGWLSRVCVKMDGLLAKSPPATSSELVEVLEEFDKRLNKLEEVQSEIGTMCGVKLSVVPKAEVEESKQTGTQTLAMLSGHYRNKTVLQTAKFADDFDHSSPLDLDILIGLDYYWSLVTPSDAVQVGLTVALKSVFGWTLSGNTGKFSDTTVLHDQAVQDDVTSSVANDDSVQDCDPEEEEEEEECLKVSIRGFVAQVIANMVYHNTAAHPLQVRAVLPVEEGAAVYHCEAQLDGRTIVTHCMEKNKAEKVYKEALKEGKTALMTREDPDSSDILTLNLGNFPAGTRAKVTLRLVMELRVETDGAISFVLPTVLNPRYTPADHPRRQDYTRLVWGEENSLKHLECIHFLFFYYLH</sequence>
<evidence type="ECO:0000313" key="3">
    <source>
        <dbReference type="Proteomes" id="UP001487740"/>
    </source>
</evidence>
<dbReference type="Pfam" id="PF08487">
    <property type="entry name" value="VIT"/>
    <property type="match status" value="1"/>
</dbReference>
<evidence type="ECO:0000259" key="1">
    <source>
        <dbReference type="PROSITE" id="PS51468"/>
    </source>
</evidence>
<reference evidence="2 3" key="1">
    <citation type="submission" date="2023-03" db="EMBL/GenBank/DDBJ databases">
        <title>High-quality genome of Scylla paramamosain provides insights in environmental adaptation.</title>
        <authorList>
            <person name="Zhang L."/>
        </authorList>
    </citation>
    <scope>NUCLEOTIDE SEQUENCE [LARGE SCALE GENOMIC DNA]</scope>
    <source>
        <strain evidence="2">LZ_2023a</strain>
        <tissue evidence="2">Muscle</tissue>
    </source>
</reference>
<organism evidence="2 3">
    <name type="scientific">Scylla paramamosain</name>
    <name type="common">Mud crab</name>
    <dbReference type="NCBI Taxonomy" id="85552"/>
    <lineage>
        <taxon>Eukaryota</taxon>
        <taxon>Metazoa</taxon>
        <taxon>Ecdysozoa</taxon>
        <taxon>Arthropoda</taxon>
        <taxon>Crustacea</taxon>
        <taxon>Multicrustacea</taxon>
        <taxon>Malacostraca</taxon>
        <taxon>Eumalacostraca</taxon>
        <taxon>Eucarida</taxon>
        <taxon>Decapoda</taxon>
        <taxon>Pleocyemata</taxon>
        <taxon>Brachyura</taxon>
        <taxon>Eubrachyura</taxon>
        <taxon>Portunoidea</taxon>
        <taxon>Portunidae</taxon>
        <taxon>Portuninae</taxon>
        <taxon>Scylla</taxon>
    </lineage>
</organism>
<proteinExistence type="predicted"/>
<keyword evidence="3" id="KW-1185">Reference proteome</keyword>
<evidence type="ECO:0000313" key="2">
    <source>
        <dbReference type="EMBL" id="KAK8371847.1"/>
    </source>
</evidence>
<feature type="domain" description="VIT" evidence="1">
    <location>
        <begin position="176"/>
        <end position="306"/>
    </location>
</feature>